<dbReference type="InterPro" id="IPR036250">
    <property type="entry name" value="AcylCo_DH-like_C"/>
</dbReference>
<evidence type="ECO:0000256" key="7">
    <source>
        <dbReference type="ARBA" id="ARBA00012046"/>
    </source>
</evidence>
<comment type="cofactor">
    <cofactor evidence="1 27">
        <name>FAD</name>
        <dbReference type="ChEBI" id="CHEBI:57692"/>
    </cofactor>
</comment>
<evidence type="ECO:0000256" key="15">
    <source>
        <dbReference type="ARBA" id="ARBA00049247"/>
    </source>
</evidence>
<dbReference type="EMBL" id="JACCBA010000001">
    <property type="protein sequence ID" value="NYD44885.1"/>
    <property type="molecule type" value="Genomic_DNA"/>
</dbReference>
<keyword evidence="9 27" id="KW-0274">FAD</keyword>
<dbReference type="Pfam" id="PF12806">
    <property type="entry name" value="Acyl-CoA_dh_C"/>
    <property type="match status" value="1"/>
</dbReference>
<protein>
    <recommendedName>
        <fullName evidence="23">Broad-specificity linear acyl-CoA dehydrogenase FadE5</fullName>
        <ecNumber evidence="7">1.3.8.1</ecNumber>
        <ecNumber evidence="5">1.3.8.7</ecNumber>
        <ecNumber evidence="6">1.3.8.8</ecNumber>
    </recommendedName>
    <alternativeName>
        <fullName evidence="25">Long-chain-acyl-CoA dehydrogenase</fullName>
    </alternativeName>
    <alternativeName>
        <fullName evidence="26">Medium-chain-acyl-CoA dehydrogenase</fullName>
    </alternativeName>
    <alternativeName>
        <fullName evidence="24">Short-chain-acyl-CoA dehydrogenase</fullName>
    </alternativeName>
</protein>
<evidence type="ECO:0000256" key="27">
    <source>
        <dbReference type="RuleBase" id="RU362125"/>
    </source>
</evidence>
<dbReference type="FunFam" id="2.40.110.20:FF:000001">
    <property type="entry name" value="Acyl-CoA dehydrogenase AidB"/>
    <property type="match status" value="1"/>
</dbReference>
<feature type="domain" description="Acetyl-CoA dehydrogenase-like C-terminal" evidence="30">
    <location>
        <begin position="473"/>
        <end position="607"/>
    </location>
</feature>
<comment type="subunit">
    <text evidence="4">Homodimer.</text>
</comment>
<evidence type="ECO:0000256" key="5">
    <source>
        <dbReference type="ARBA" id="ARBA00012033"/>
    </source>
</evidence>
<evidence type="ECO:0000256" key="12">
    <source>
        <dbReference type="ARBA" id="ARBA00023098"/>
    </source>
</evidence>
<dbReference type="InterPro" id="IPR006091">
    <property type="entry name" value="Acyl-CoA_Oxase/DH_mid-dom"/>
</dbReference>
<dbReference type="EC" id="1.3.8.1" evidence="7"/>
<evidence type="ECO:0000256" key="21">
    <source>
        <dbReference type="ARBA" id="ARBA00052387"/>
    </source>
</evidence>
<dbReference type="GO" id="GO:0005886">
    <property type="term" value="C:plasma membrane"/>
    <property type="evidence" value="ECO:0007669"/>
    <property type="project" value="TreeGrafter"/>
</dbReference>
<comment type="catalytic activity">
    <reaction evidence="17">
        <text>dodecanoyl-CoA + oxidized [electron-transfer flavoprotein] + H(+) = (2E)-dodecenoyl-CoA + reduced [electron-transfer flavoprotein]</text>
        <dbReference type="Rhea" id="RHEA:47296"/>
        <dbReference type="Rhea" id="RHEA-COMP:10685"/>
        <dbReference type="Rhea" id="RHEA-COMP:10686"/>
        <dbReference type="ChEBI" id="CHEBI:15378"/>
        <dbReference type="ChEBI" id="CHEBI:57330"/>
        <dbReference type="ChEBI" id="CHEBI:57375"/>
        <dbReference type="ChEBI" id="CHEBI:57692"/>
        <dbReference type="ChEBI" id="CHEBI:58307"/>
    </reaction>
</comment>
<evidence type="ECO:0000256" key="1">
    <source>
        <dbReference type="ARBA" id="ARBA00001974"/>
    </source>
</evidence>
<keyword evidence="32" id="KW-1185">Reference proteome</keyword>
<evidence type="ECO:0000256" key="10">
    <source>
        <dbReference type="ARBA" id="ARBA00022832"/>
    </source>
</evidence>
<evidence type="ECO:0000256" key="9">
    <source>
        <dbReference type="ARBA" id="ARBA00022827"/>
    </source>
</evidence>
<feature type="domain" description="Acyl-CoA oxidase/dehydrogenase middle" evidence="29">
    <location>
        <begin position="163"/>
        <end position="271"/>
    </location>
</feature>
<evidence type="ECO:0000313" key="31">
    <source>
        <dbReference type="EMBL" id="NYD44885.1"/>
    </source>
</evidence>
<name>A0A7Y9ECI6_9ACTN</name>
<evidence type="ECO:0000256" key="6">
    <source>
        <dbReference type="ARBA" id="ARBA00012040"/>
    </source>
</evidence>
<comment type="similarity">
    <text evidence="3 27">Belongs to the acyl-CoA dehydrogenase family.</text>
</comment>
<dbReference type="EC" id="1.3.8.8" evidence="6"/>
<accession>A0A7Y9ECI6</accession>
<evidence type="ECO:0000256" key="2">
    <source>
        <dbReference type="ARBA" id="ARBA00004872"/>
    </source>
</evidence>
<evidence type="ECO:0000256" key="3">
    <source>
        <dbReference type="ARBA" id="ARBA00009347"/>
    </source>
</evidence>
<dbReference type="Pfam" id="PF02770">
    <property type="entry name" value="Acyl-CoA_dh_M"/>
    <property type="match status" value="1"/>
</dbReference>
<keyword evidence="10" id="KW-0276">Fatty acid metabolism</keyword>
<evidence type="ECO:0000256" key="16">
    <source>
        <dbReference type="ARBA" id="ARBA00050315"/>
    </source>
</evidence>
<comment type="catalytic activity">
    <reaction evidence="13">
        <text>a medium-chain 2,3-saturated fatty acyl-CoA + oxidized [electron-transfer flavoprotein] + H(+) = a medium-chain (2E)-enoyl-CoA + reduced [electron-transfer flavoprotein]</text>
        <dbReference type="Rhea" id="RHEA:14477"/>
        <dbReference type="Rhea" id="RHEA-COMP:10685"/>
        <dbReference type="Rhea" id="RHEA-COMP:10686"/>
        <dbReference type="ChEBI" id="CHEBI:15378"/>
        <dbReference type="ChEBI" id="CHEBI:57692"/>
        <dbReference type="ChEBI" id="CHEBI:58307"/>
        <dbReference type="ChEBI" id="CHEBI:83723"/>
        <dbReference type="ChEBI" id="CHEBI:83726"/>
        <dbReference type="EC" id="1.3.8.7"/>
    </reaction>
</comment>
<comment type="function">
    <text evidence="22">Acyl-CoA dehydrogenase that exhibits broad specificity for linear acyl-CoA substrates, with a preference for long-chain substrates.</text>
</comment>
<dbReference type="GO" id="GO:0070991">
    <property type="term" value="F:medium-chain fatty acyl-CoA dehydrogenase activity"/>
    <property type="evidence" value="ECO:0007669"/>
    <property type="project" value="UniProtKB-EC"/>
</dbReference>
<evidence type="ECO:0000256" key="23">
    <source>
        <dbReference type="ARBA" id="ARBA00069359"/>
    </source>
</evidence>
<keyword evidence="12" id="KW-0443">Lipid metabolism</keyword>
<sequence>MGHFRSNVRDIEFNLFEVLGADEATGPDGPFADMDRDTVREVLREVGKLAVGPIADSFGDADRHPPVFDPATGSVTLPASFKKSYAALRDAEWWRLEAPVELGGTAAPRTLVWAVAELVLGANPAVHLYGTGVPFAGVVHRLGTESQRAIARHIIDRGWGATMVLTEPEAGSDVGAGRARALRQPDGTWHIEGVKRFITSAEHDLSENIVHLVLARPEGAAPGTKGLSLFIVPKFLFDLETGELGRRNGVRAANLERKMGLKASTTCELSFGAGEPAIGYLLGDVHDGIAQMFDVIEHTRMLVGVKAMATLSTAHLNAVDFARTRIQSPDLARRGDRTAPPVTIIHHPDLRAGLMLTKAYAEGLRALVLYTARWQDEIIVGGQRGLDTAPARAVNDLLLPVVKGVASERACERLAHALQTFGGSGYLQDYPLEQYLRDAKIDTLYEGTTAIQGQDLFFRKIVRNDRAALAALTAEITGFLDSLAADGRLEGECAAVRGALADVNGMVDAMLEQHRAARRDPREIYKVGQNTTRLLMSAGDLLVGYLLLRQASSALARLDGGGLSDTDRAFYAGKPAVARFFARTVLPELSARRSIVESTDNSLMDVPETSF</sequence>
<comment type="catalytic activity">
    <reaction evidence="20">
        <text>octadecanoyl-CoA + oxidized [electron-transfer flavoprotein] + H(+) = (2E)-octadecenoyl-CoA + reduced [electron-transfer flavoprotein]</text>
        <dbReference type="Rhea" id="RHEA:47240"/>
        <dbReference type="Rhea" id="RHEA-COMP:10685"/>
        <dbReference type="Rhea" id="RHEA-COMP:10686"/>
        <dbReference type="ChEBI" id="CHEBI:15378"/>
        <dbReference type="ChEBI" id="CHEBI:57394"/>
        <dbReference type="ChEBI" id="CHEBI:57692"/>
        <dbReference type="ChEBI" id="CHEBI:58307"/>
        <dbReference type="ChEBI" id="CHEBI:71412"/>
    </reaction>
</comment>
<keyword evidence="11 27" id="KW-0560">Oxidoreductase</keyword>
<dbReference type="InterPro" id="IPR025878">
    <property type="entry name" value="Acyl-CoA_dh-like_C_dom"/>
</dbReference>
<evidence type="ECO:0000256" key="13">
    <source>
        <dbReference type="ARBA" id="ARBA00047882"/>
    </source>
</evidence>
<dbReference type="EC" id="1.3.8.7" evidence="5"/>
<evidence type="ECO:0000256" key="4">
    <source>
        <dbReference type="ARBA" id="ARBA00011738"/>
    </source>
</evidence>
<dbReference type="PANTHER" id="PTHR42803:SF1">
    <property type="entry name" value="BROAD-SPECIFICITY LINEAR ACYL-COA DEHYDROGENASE FADE5"/>
    <property type="match status" value="1"/>
</dbReference>
<evidence type="ECO:0000256" key="8">
    <source>
        <dbReference type="ARBA" id="ARBA00022630"/>
    </source>
</evidence>
<comment type="catalytic activity">
    <reaction evidence="21">
        <text>oxidized [electron-transfer flavoprotein] + hexadecanoyl-CoA + H(+) = (2E)-hexadecenoyl-CoA + reduced [electron-transfer flavoprotein]</text>
        <dbReference type="Rhea" id="RHEA:43448"/>
        <dbReference type="Rhea" id="RHEA-COMP:10685"/>
        <dbReference type="Rhea" id="RHEA-COMP:10686"/>
        <dbReference type="ChEBI" id="CHEBI:15378"/>
        <dbReference type="ChEBI" id="CHEBI:57379"/>
        <dbReference type="ChEBI" id="CHEBI:57692"/>
        <dbReference type="ChEBI" id="CHEBI:58307"/>
        <dbReference type="ChEBI" id="CHEBI:61526"/>
    </reaction>
</comment>
<dbReference type="InterPro" id="IPR009075">
    <property type="entry name" value="AcylCo_DH/oxidase_C"/>
</dbReference>
<evidence type="ECO:0000256" key="20">
    <source>
        <dbReference type="ARBA" id="ARBA00050877"/>
    </source>
</evidence>
<evidence type="ECO:0000256" key="25">
    <source>
        <dbReference type="ARBA" id="ARBA00077090"/>
    </source>
</evidence>
<evidence type="ECO:0000256" key="22">
    <source>
        <dbReference type="ARBA" id="ARBA00054301"/>
    </source>
</evidence>
<dbReference type="GO" id="GO:0004466">
    <property type="term" value="F:long-chain fatty acyl-CoA dehydrogenase activity"/>
    <property type="evidence" value="ECO:0007669"/>
    <property type="project" value="UniProtKB-EC"/>
</dbReference>
<dbReference type="GO" id="GO:0016937">
    <property type="term" value="F:short-chain fatty acyl-CoA dehydrogenase activity"/>
    <property type="evidence" value="ECO:0007669"/>
    <property type="project" value="UniProtKB-EC"/>
</dbReference>
<dbReference type="SUPFAM" id="SSF47203">
    <property type="entry name" value="Acyl-CoA dehydrogenase C-terminal domain-like"/>
    <property type="match status" value="1"/>
</dbReference>
<comment type="catalytic activity">
    <reaction evidence="14">
        <text>hexanoyl-CoA + oxidized [electron-transfer flavoprotein] + H(+) = (2E)-hexenoyl-CoA + reduced [electron-transfer flavoprotein]</text>
        <dbReference type="Rhea" id="RHEA:43464"/>
        <dbReference type="Rhea" id="RHEA-COMP:10685"/>
        <dbReference type="Rhea" id="RHEA-COMP:10686"/>
        <dbReference type="ChEBI" id="CHEBI:15378"/>
        <dbReference type="ChEBI" id="CHEBI:57692"/>
        <dbReference type="ChEBI" id="CHEBI:58307"/>
        <dbReference type="ChEBI" id="CHEBI:62077"/>
        <dbReference type="ChEBI" id="CHEBI:62620"/>
    </reaction>
</comment>
<dbReference type="Gene3D" id="1.20.140.10">
    <property type="entry name" value="Butyryl-CoA Dehydrogenase, subunit A, domain 3"/>
    <property type="match status" value="1"/>
</dbReference>
<evidence type="ECO:0000256" key="19">
    <source>
        <dbReference type="ARBA" id="ARBA00050703"/>
    </source>
</evidence>
<evidence type="ECO:0000256" key="26">
    <source>
        <dbReference type="ARBA" id="ARBA00077336"/>
    </source>
</evidence>
<evidence type="ECO:0000259" key="30">
    <source>
        <dbReference type="Pfam" id="PF12806"/>
    </source>
</evidence>
<dbReference type="InterPro" id="IPR052166">
    <property type="entry name" value="Diverse_Acyl-CoA_DH"/>
</dbReference>
<evidence type="ECO:0000256" key="24">
    <source>
        <dbReference type="ARBA" id="ARBA00075470"/>
    </source>
</evidence>
<dbReference type="InterPro" id="IPR009100">
    <property type="entry name" value="AcylCoA_DH/oxidase_NM_dom_sf"/>
</dbReference>
<comment type="catalytic activity">
    <reaction evidence="19">
        <text>decanoyl-CoA + oxidized [electron-transfer flavoprotein] + H(+) = (2E)-decenoyl-CoA + reduced [electron-transfer flavoprotein]</text>
        <dbReference type="Rhea" id="RHEA:48176"/>
        <dbReference type="Rhea" id="RHEA-COMP:10685"/>
        <dbReference type="Rhea" id="RHEA-COMP:10686"/>
        <dbReference type="ChEBI" id="CHEBI:15378"/>
        <dbReference type="ChEBI" id="CHEBI:57692"/>
        <dbReference type="ChEBI" id="CHEBI:58307"/>
        <dbReference type="ChEBI" id="CHEBI:61406"/>
        <dbReference type="ChEBI" id="CHEBI:61430"/>
    </reaction>
</comment>
<evidence type="ECO:0000313" key="32">
    <source>
        <dbReference type="Proteomes" id="UP000529783"/>
    </source>
</evidence>
<evidence type="ECO:0000256" key="18">
    <source>
        <dbReference type="ARBA" id="ARBA00050695"/>
    </source>
</evidence>
<proteinExistence type="inferred from homology"/>
<dbReference type="Pfam" id="PF00441">
    <property type="entry name" value="Acyl-CoA_dh_1"/>
    <property type="match status" value="1"/>
</dbReference>
<evidence type="ECO:0000259" key="28">
    <source>
        <dbReference type="Pfam" id="PF00441"/>
    </source>
</evidence>
<organism evidence="31 32">
    <name type="scientific">Actinomadura luteofluorescens</name>
    <dbReference type="NCBI Taxonomy" id="46163"/>
    <lineage>
        <taxon>Bacteria</taxon>
        <taxon>Bacillati</taxon>
        <taxon>Actinomycetota</taxon>
        <taxon>Actinomycetes</taxon>
        <taxon>Streptosporangiales</taxon>
        <taxon>Thermomonosporaceae</taxon>
        <taxon>Actinomadura</taxon>
    </lineage>
</organism>
<feature type="domain" description="Acyl-CoA dehydrogenase/oxidase C-terminal" evidence="28">
    <location>
        <begin position="287"/>
        <end position="453"/>
    </location>
</feature>
<comment type="catalytic activity">
    <reaction evidence="16">
        <text>a short-chain 2,3-saturated fatty acyl-CoA + oxidized [electron-transfer flavoprotein] + H(+) = a short-chain (2E)-enoyl-CoA + reduced [electron-transfer flavoprotein]</text>
        <dbReference type="Rhea" id="RHEA:47196"/>
        <dbReference type="Rhea" id="RHEA-COMP:10685"/>
        <dbReference type="Rhea" id="RHEA-COMP:10686"/>
        <dbReference type="ChEBI" id="CHEBI:15378"/>
        <dbReference type="ChEBI" id="CHEBI:57692"/>
        <dbReference type="ChEBI" id="CHEBI:58307"/>
        <dbReference type="ChEBI" id="CHEBI:87487"/>
        <dbReference type="ChEBI" id="CHEBI:87488"/>
        <dbReference type="EC" id="1.3.8.1"/>
    </reaction>
</comment>
<evidence type="ECO:0000256" key="17">
    <source>
        <dbReference type="ARBA" id="ARBA00050336"/>
    </source>
</evidence>
<keyword evidence="8 27" id="KW-0285">Flavoprotein</keyword>
<comment type="catalytic activity">
    <reaction evidence="18">
        <text>butanoyl-CoA + oxidized [electron-transfer flavoprotein] + H(+) = (2E)-butenoyl-CoA + reduced [electron-transfer flavoprotein]</text>
        <dbReference type="Rhea" id="RHEA:24004"/>
        <dbReference type="Rhea" id="RHEA-COMP:10685"/>
        <dbReference type="Rhea" id="RHEA-COMP:10686"/>
        <dbReference type="ChEBI" id="CHEBI:15378"/>
        <dbReference type="ChEBI" id="CHEBI:57332"/>
        <dbReference type="ChEBI" id="CHEBI:57371"/>
        <dbReference type="ChEBI" id="CHEBI:57692"/>
        <dbReference type="ChEBI" id="CHEBI:58307"/>
    </reaction>
</comment>
<evidence type="ECO:0000259" key="29">
    <source>
        <dbReference type="Pfam" id="PF02770"/>
    </source>
</evidence>
<comment type="caution">
    <text evidence="31">The sequence shown here is derived from an EMBL/GenBank/DDBJ whole genome shotgun (WGS) entry which is preliminary data.</text>
</comment>
<dbReference type="Proteomes" id="UP000529783">
    <property type="component" value="Unassembled WGS sequence"/>
</dbReference>
<evidence type="ECO:0000256" key="11">
    <source>
        <dbReference type="ARBA" id="ARBA00023002"/>
    </source>
</evidence>
<dbReference type="PANTHER" id="PTHR42803">
    <property type="entry name" value="ACYL-COA DEHYDROGENASE"/>
    <property type="match status" value="1"/>
</dbReference>
<gene>
    <name evidence="31" type="ORF">BJY14_000868</name>
</gene>
<evidence type="ECO:0000256" key="14">
    <source>
        <dbReference type="ARBA" id="ARBA00048375"/>
    </source>
</evidence>
<comment type="pathway">
    <text evidence="2">Lipid metabolism; fatty acid metabolism.</text>
</comment>
<dbReference type="FunFam" id="1.20.140.10:FF:000016">
    <property type="entry name" value="Acyl-CoA dehydrogenase FadE5"/>
    <property type="match status" value="1"/>
</dbReference>
<dbReference type="Gene3D" id="2.40.110.20">
    <property type="match status" value="1"/>
</dbReference>
<reference evidence="31 32" key="1">
    <citation type="submission" date="2020-07" db="EMBL/GenBank/DDBJ databases">
        <title>Sequencing the genomes of 1000 actinobacteria strains.</title>
        <authorList>
            <person name="Klenk H.-P."/>
        </authorList>
    </citation>
    <scope>NUCLEOTIDE SEQUENCE [LARGE SCALE GENOMIC DNA]</scope>
    <source>
        <strain evidence="31 32">DSM 40398</strain>
    </source>
</reference>
<dbReference type="AlphaFoldDB" id="A0A7Y9ECI6"/>
<comment type="catalytic activity">
    <reaction evidence="15">
        <text>a long-chain 2,3-saturated fatty acyl-CoA + oxidized [electron-transfer flavoprotein] + H(+) = a long-chain (2E)-enoyl-CoA + reduced [electron-transfer flavoprotein]</text>
        <dbReference type="Rhea" id="RHEA:17721"/>
        <dbReference type="Rhea" id="RHEA-COMP:10685"/>
        <dbReference type="Rhea" id="RHEA-COMP:10686"/>
        <dbReference type="ChEBI" id="CHEBI:15378"/>
        <dbReference type="ChEBI" id="CHEBI:57692"/>
        <dbReference type="ChEBI" id="CHEBI:58307"/>
        <dbReference type="ChEBI" id="CHEBI:83721"/>
        <dbReference type="ChEBI" id="CHEBI:83727"/>
        <dbReference type="EC" id="1.3.8.8"/>
    </reaction>
</comment>
<dbReference type="GO" id="GO:0006631">
    <property type="term" value="P:fatty acid metabolic process"/>
    <property type="evidence" value="ECO:0007669"/>
    <property type="project" value="UniProtKB-KW"/>
</dbReference>
<dbReference type="SUPFAM" id="SSF56645">
    <property type="entry name" value="Acyl-CoA dehydrogenase NM domain-like"/>
    <property type="match status" value="1"/>
</dbReference>
<dbReference type="RefSeq" id="WP_179842401.1">
    <property type="nucleotide sequence ID" value="NZ_JACCBA010000001.1"/>
</dbReference>